<evidence type="ECO:0000259" key="4">
    <source>
        <dbReference type="PROSITE" id="PS51153"/>
    </source>
</evidence>
<dbReference type="InterPro" id="IPR002182">
    <property type="entry name" value="NB-ARC"/>
</dbReference>
<reference evidence="5 6" key="1">
    <citation type="journal article" date="2022" name="Cell">
        <title>Repeat-based holocentromeres influence genome architecture and karyotype evolution.</title>
        <authorList>
            <person name="Hofstatter P.G."/>
            <person name="Thangavel G."/>
            <person name="Lux T."/>
            <person name="Neumann P."/>
            <person name="Vondrak T."/>
            <person name="Novak P."/>
            <person name="Zhang M."/>
            <person name="Costa L."/>
            <person name="Castellani M."/>
            <person name="Scott A."/>
            <person name="Toegelov H."/>
            <person name="Fuchs J."/>
            <person name="Mata-Sucre Y."/>
            <person name="Dias Y."/>
            <person name="Vanzela A.L.L."/>
            <person name="Huettel B."/>
            <person name="Almeida C.C.S."/>
            <person name="Simkova H."/>
            <person name="Souza G."/>
            <person name="Pedrosa-Harand A."/>
            <person name="Macas J."/>
            <person name="Mayer K.F.X."/>
            <person name="Houben A."/>
            <person name="Marques A."/>
        </authorList>
    </citation>
    <scope>NUCLEOTIDE SEQUENCE [LARGE SCALE GENOMIC DNA]</scope>
    <source>
        <strain evidence="5">RhyTen1mFocal</strain>
    </source>
</reference>
<sequence>MDSNSISSEIVSEVTKELLKVVRRAYSCRSIAEQLKQTVDGLLPIVQEIRYSGVELPQTRQSQLSELANQLNLALDLARKASASPRWNVYRSVQLAKKMEKVDRWIAKWIQRQMPVHALADGHQLRVETDQRIAKIERKIEEMAGLSPMVGCPVAVGSVAGEQKGGLGIDVMVGEQKGGFGIDVMVMDHKLGVMGGTKEEELVVLVGAGARVGKERVKEMLMRERGEKWGVVGISGLGGSGKTTLAREICRDLEIRAFFKDRIYFETVSQSPNLETLKLNLWEKITGYTVMGTYNQIPEWQLHLVQREKVPVLVVLDDIWDSSQIEDLTLRIPGCVILVVSRSKFPSLILDTYEMELLEEEAALSLFCQIAFEQDSIPATADKKLVKQVVSECKGLPLALKVVAASMRGQSSPKMWAGARNRLTRAESISVPHETGLLERMAASVDCLSGKVKECFLDLASFPEDKKIPLAVLMNLWMEIHDLDEEDAYAVLVELSNKNLLTLVKDAQNKAGDLYSTYSELSVTQHDVLRDLAIHMGNREPVNSRRRLVMPRREDMLPRDWERNNNQKFDAQIVSIHTGEMKESDWFEMCFPKAEVLILNFSSSTYYLPPFITTMKNLRTLVLTNYGTTCATLENLTAFTSLNSLRNLWLEKIRSPPLPKTTIPLKSLRKISLVQCELNNSLKGSKMDLSMTFPRLSDLTIDHCIDLKEIPSSICEVASLTSITISNCHDLTELPYELGKLGSLEILRVYSCPALKWLPGSICRLKRLKYLDISQCINMRDLPEELGHLISLEKIDMRECSQLRSIPRSYSSLKSLGHVVCDEELASFWKEAEREIPDLRVQVAEECYNLDWIVE</sequence>
<dbReference type="Pfam" id="PF25013">
    <property type="entry name" value="LRR_Zer-1"/>
    <property type="match status" value="1"/>
</dbReference>
<dbReference type="Pfam" id="PF05659">
    <property type="entry name" value="RPW8"/>
    <property type="match status" value="1"/>
</dbReference>
<dbReference type="PRINTS" id="PR00364">
    <property type="entry name" value="DISEASERSIST"/>
</dbReference>
<dbReference type="InterPro" id="IPR036388">
    <property type="entry name" value="WH-like_DNA-bd_sf"/>
</dbReference>
<keyword evidence="6" id="KW-1185">Reference proteome</keyword>
<keyword evidence="3" id="KW-0611">Plant defense</keyword>
<dbReference type="SUPFAM" id="SSF52540">
    <property type="entry name" value="P-loop containing nucleoside triphosphate hydrolases"/>
    <property type="match status" value="1"/>
</dbReference>
<proteinExistence type="inferred from homology"/>
<dbReference type="PROSITE" id="PS51153">
    <property type="entry name" value="RPW8"/>
    <property type="match status" value="1"/>
</dbReference>
<dbReference type="Gene3D" id="3.40.50.300">
    <property type="entry name" value="P-loop containing nucleotide triphosphate hydrolases"/>
    <property type="match status" value="1"/>
</dbReference>
<dbReference type="InterPro" id="IPR032675">
    <property type="entry name" value="LRR_dom_sf"/>
</dbReference>
<dbReference type="GO" id="GO:0043531">
    <property type="term" value="F:ADP binding"/>
    <property type="evidence" value="ECO:0007669"/>
    <property type="project" value="InterPro"/>
</dbReference>
<dbReference type="InterPro" id="IPR042197">
    <property type="entry name" value="Apaf_helical"/>
</dbReference>
<comment type="similarity">
    <text evidence="1">Belongs to the disease resistance NB-LRR family.</text>
</comment>
<gene>
    <name evidence="5" type="ORF">LUZ61_014669</name>
</gene>
<evidence type="ECO:0000313" key="5">
    <source>
        <dbReference type="EMBL" id="KAJ3685505.1"/>
    </source>
</evidence>
<accession>A0AAD5Z1D7</accession>
<dbReference type="InterPro" id="IPR056845">
    <property type="entry name" value="LRR_Zer-1"/>
</dbReference>
<dbReference type="Gene3D" id="3.80.10.10">
    <property type="entry name" value="Ribonuclease Inhibitor"/>
    <property type="match status" value="1"/>
</dbReference>
<feature type="domain" description="RPW8" evidence="4">
    <location>
        <begin position="1"/>
        <end position="148"/>
    </location>
</feature>
<dbReference type="PANTHER" id="PTHR36766">
    <property type="entry name" value="PLANT BROAD-SPECTRUM MILDEW RESISTANCE PROTEIN RPW8"/>
    <property type="match status" value="1"/>
</dbReference>
<dbReference type="InterPro" id="IPR027417">
    <property type="entry name" value="P-loop_NTPase"/>
</dbReference>
<comment type="caution">
    <text evidence="5">The sequence shown here is derived from an EMBL/GenBank/DDBJ whole genome shotgun (WGS) entry which is preliminary data.</text>
</comment>
<dbReference type="Gene3D" id="1.10.10.10">
    <property type="entry name" value="Winged helix-like DNA-binding domain superfamily/Winged helix DNA-binding domain"/>
    <property type="match status" value="1"/>
</dbReference>
<dbReference type="SUPFAM" id="SSF52058">
    <property type="entry name" value="L domain-like"/>
    <property type="match status" value="1"/>
</dbReference>
<evidence type="ECO:0000256" key="3">
    <source>
        <dbReference type="ARBA" id="ARBA00022821"/>
    </source>
</evidence>
<dbReference type="Proteomes" id="UP001210211">
    <property type="component" value="Unassembled WGS sequence"/>
</dbReference>
<evidence type="ECO:0000313" key="6">
    <source>
        <dbReference type="Proteomes" id="UP001210211"/>
    </source>
</evidence>
<dbReference type="AlphaFoldDB" id="A0AAD5Z1D7"/>
<dbReference type="PANTHER" id="PTHR36766:SF30">
    <property type="entry name" value="TIR-NBS TYPE DISEASE RESISTANCE PROTEIN-RELATED"/>
    <property type="match status" value="1"/>
</dbReference>
<keyword evidence="2" id="KW-0677">Repeat</keyword>
<dbReference type="EMBL" id="JAMRDG010000002">
    <property type="protein sequence ID" value="KAJ3685505.1"/>
    <property type="molecule type" value="Genomic_DNA"/>
</dbReference>
<evidence type="ECO:0000256" key="1">
    <source>
        <dbReference type="ARBA" id="ARBA00008894"/>
    </source>
</evidence>
<dbReference type="Gene3D" id="1.10.8.430">
    <property type="entry name" value="Helical domain of apoptotic protease-activating factors"/>
    <property type="match status" value="1"/>
</dbReference>
<protein>
    <recommendedName>
        <fullName evidence="4">RPW8 domain-containing protein</fullName>
    </recommendedName>
</protein>
<evidence type="ECO:0000256" key="2">
    <source>
        <dbReference type="ARBA" id="ARBA00022737"/>
    </source>
</evidence>
<dbReference type="Pfam" id="PF00931">
    <property type="entry name" value="NB-ARC"/>
    <property type="match status" value="1"/>
</dbReference>
<organism evidence="5 6">
    <name type="scientific">Rhynchospora tenuis</name>
    <dbReference type="NCBI Taxonomy" id="198213"/>
    <lineage>
        <taxon>Eukaryota</taxon>
        <taxon>Viridiplantae</taxon>
        <taxon>Streptophyta</taxon>
        <taxon>Embryophyta</taxon>
        <taxon>Tracheophyta</taxon>
        <taxon>Spermatophyta</taxon>
        <taxon>Magnoliopsida</taxon>
        <taxon>Liliopsida</taxon>
        <taxon>Poales</taxon>
        <taxon>Cyperaceae</taxon>
        <taxon>Cyperoideae</taxon>
        <taxon>Rhynchosporeae</taxon>
        <taxon>Rhynchospora</taxon>
    </lineage>
</organism>
<dbReference type="InterPro" id="IPR008808">
    <property type="entry name" value="Powdery_mildew-R_dom"/>
</dbReference>
<name>A0AAD5Z1D7_9POAL</name>
<dbReference type="GO" id="GO:0006952">
    <property type="term" value="P:defense response"/>
    <property type="evidence" value="ECO:0007669"/>
    <property type="project" value="UniProtKB-KW"/>
</dbReference>